<dbReference type="InterPro" id="IPR027417">
    <property type="entry name" value="P-loop_NTPase"/>
</dbReference>
<dbReference type="Proteomes" id="UP000677082">
    <property type="component" value="Unassembled WGS sequence"/>
</dbReference>
<sequence>MSTLLVIAGPPGAGKSTVSSIASSRLSPSVLIRGDAFFRFLDRSAQKPWLPEAKDQNQTVIRASGAAAGQFAQGGYEAVFDGVMGPWFLPTFFEATGLNELHYAVLLPSVERCVQNVTIREGNRDDEPGTRYMHRQFEQARIDARHLVIEPSGTPEEVASGILSRYRQGAFAYGARDVT</sequence>
<gene>
    <name evidence="1" type="ORF">Ato02nite_079040</name>
</gene>
<organism evidence="1 2">
    <name type="scientific">Paractinoplanes toevensis</name>
    <dbReference type="NCBI Taxonomy" id="571911"/>
    <lineage>
        <taxon>Bacteria</taxon>
        <taxon>Bacillati</taxon>
        <taxon>Actinomycetota</taxon>
        <taxon>Actinomycetes</taxon>
        <taxon>Micromonosporales</taxon>
        <taxon>Micromonosporaceae</taxon>
        <taxon>Paractinoplanes</taxon>
    </lineage>
</organism>
<accession>A0A919W9H9</accession>
<dbReference type="SUPFAM" id="SSF52540">
    <property type="entry name" value="P-loop containing nucleoside triphosphate hydrolases"/>
    <property type="match status" value="1"/>
</dbReference>
<dbReference type="EMBL" id="BOQN01000107">
    <property type="protein sequence ID" value="GIM96111.1"/>
    <property type="molecule type" value="Genomic_DNA"/>
</dbReference>
<protein>
    <recommendedName>
        <fullName evidence="3">AAA family ATPase</fullName>
    </recommendedName>
</protein>
<dbReference type="Gene3D" id="3.40.50.300">
    <property type="entry name" value="P-loop containing nucleotide triphosphate hydrolases"/>
    <property type="match status" value="1"/>
</dbReference>
<evidence type="ECO:0008006" key="3">
    <source>
        <dbReference type="Google" id="ProtNLM"/>
    </source>
</evidence>
<keyword evidence="2" id="KW-1185">Reference proteome</keyword>
<evidence type="ECO:0000313" key="2">
    <source>
        <dbReference type="Proteomes" id="UP000677082"/>
    </source>
</evidence>
<reference evidence="1 2" key="1">
    <citation type="submission" date="2021-03" db="EMBL/GenBank/DDBJ databases">
        <title>Whole genome shotgun sequence of Actinoplanes toevensis NBRC 105298.</title>
        <authorList>
            <person name="Komaki H."/>
            <person name="Tamura T."/>
        </authorList>
    </citation>
    <scope>NUCLEOTIDE SEQUENCE [LARGE SCALE GENOMIC DNA]</scope>
    <source>
        <strain evidence="1 2">NBRC 105298</strain>
    </source>
</reference>
<proteinExistence type="predicted"/>
<name>A0A919W9H9_9ACTN</name>
<comment type="caution">
    <text evidence="1">The sequence shown here is derived from an EMBL/GenBank/DDBJ whole genome shotgun (WGS) entry which is preliminary data.</text>
</comment>
<evidence type="ECO:0000313" key="1">
    <source>
        <dbReference type="EMBL" id="GIM96111.1"/>
    </source>
</evidence>
<dbReference type="AlphaFoldDB" id="A0A919W9H9"/>
<dbReference type="RefSeq" id="WP_213011800.1">
    <property type="nucleotide sequence ID" value="NZ_BOQN01000107.1"/>
</dbReference>